<proteinExistence type="predicted"/>
<gene>
    <name evidence="1" type="ORF">AS188_10145</name>
    <name evidence="2" type="ORF">KFL01_08410</name>
</gene>
<evidence type="ECO:0000313" key="2">
    <source>
        <dbReference type="EMBL" id="GEO91535.1"/>
    </source>
</evidence>
<reference evidence="2 4" key="2">
    <citation type="submission" date="2019-07" db="EMBL/GenBank/DDBJ databases">
        <title>Whole genome shotgun sequence of Kocuria flava NBRC 107626.</title>
        <authorList>
            <person name="Hosoyama A."/>
            <person name="Uohara A."/>
            <person name="Ohji S."/>
            <person name="Ichikawa N."/>
        </authorList>
    </citation>
    <scope>NUCLEOTIDE SEQUENCE [LARGE SCALE GENOMIC DNA]</scope>
    <source>
        <strain evidence="2 4">NBRC 107626</strain>
    </source>
</reference>
<evidence type="ECO:0000313" key="4">
    <source>
        <dbReference type="Proteomes" id="UP000321155"/>
    </source>
</evidence>
<dbReference type="Proteomes" id="UP000057181">
    <property type="component" value="Chromosome"/>
</dbReference>
<protein>
    <submittedName>
        <fullName evidence="1">Uncharacterized protein</fullName>
    </submittedName>
</protein>
<dbReference type="OrthoDB" id="4882870at2"/>
<organism evidence="1 3">
    <name type="scientific">Kocuria flava</name>
    <dbReference type="NCBI Taxonomy" id="446860"/>
    <lineage>
        <taxon>Bacteria</taxon>
        <taxon>Bacillati</taxon>
        <taxon>Actinomycetota</taxon>
        <taxon>Actinomycetes</taxon>
        <taxon>Micrococcales</taxon>
        <taxon>Micrococcaceae</taxon>
        <taxon>Kocuria</taxon>
    </lineage>
</organism>
<reference evidence="1 3" key="1">
    <citation type="submission" date="2015-11" db="EMBL/GenBank/DDBJ databases">
        <title>Complete Genome Sequence of Kocuria flava strain HO-9041.</title>
        <authorList>
            <person name="Zhou M."/>
            <person name="Dai J."/>
        </authorList>
    </citation>
    <scope>NUCLEOTIDE SEQUENCE [LARGE SCALE GENOMIC DNA]</scope>
    <source>
        <strain evidence="1 3">HO-9041</strain>
    </source>
</reference>
<dbReference type="EMBL" id="CP013254">
    <property type="protein sequence ID" value="ALU40044.1"/>
    <property type="molecule type" value="Genomic_DNA"/>
</dbReference>
<evidence type="ECO:0000313" key="3">
    <source>
        <dbReference type="Proteomes" id="UP000057181"/>
    </source>
</evidence>
<dbReference type="EMBL" id="BJZR01000014">
    <property type="protein sequence ID" value="GEO91535.1"/>
    <property type="molecule type" value="Genomic_DNA"/>
</dbReference>
<dbReference type="AlphaFoldDB" id="A0A0U3I9H0"/>
<dbReference type="RefSeq" id="WP_058858749.1">
    <property type="nucleotide sequence ID" value="NZ_BJZR01000014.1"/>
</dbReference>
<dbReference type="STRING" id="446860.AS188_10145"/>
<name>A0A0U3I9H0_9MICC</name>
<sequence>MDASAPKVLAVELSPHSPTHWVATFYPMVNTPAGRWADVTWVLHQCLLPPAPYPLASARWLEACSPDPHHPWYDHCPAWGAALATGYATARLVHIVGTAGDAGVRLSPEEARQVQEATVVVPPGQLAEWLLDDLQDAEP</sequence>
<dbReference type="Proteomes" id="UP000321155">
    <property type="component" value="Unassembled WGS sequence"/>
</dbReference>
<evidence type="ECO:0000313" key="1">
    <source>
        <dbReference type="EMBL" id="ALU40044.1"/>
    </source>
</evidence>
<dbReference type="KEGG" id="kfv:AS188_10145"/>
<accession>A0A0U3I9H0</accession>
<keyword evidence="4" id="KW-1185">Reference proteome</keyword>